<proteinExistence type="predicted"/>
<dbReference type="GO" id="GO:0004527">
    <property type="term" value="F:exonuclease activity"/>
    <property type="evidence" value="ECO:0007669"/>
    <property type="project" value="UniProtKB-KW"/>
</dbReference>
<dbReference type="PANTHER" id="PTHR23044">
    <property type="entry name" value="3'-5' EXONUCLEASE ERI1-RELATED"/>
    <property type="match status" value="1"/>
</dbReference>
<keyword evidence="2" id="KW-0378">Hydrolase</keyword>
<dbReference type="InterPro" id="IPR036397">
    <property type="entry name" value="RNaseH_sf"/>
</dbReference>
<dbReference type="InterPro" id="IPR051274">
    <property type="entry name" value="3-5_Exoribonuclease"/>
</dbReference>
<dbReference type="STRING" id="699246.HMPREF0868_0197"/>
<dbReference type="InterPro" id="IPR013520">
    <property type="entry name" value="Ribonucl_H"/>
</dbReference>
<keyword evidence="2" id="KW-0269">Exonuclease</keyword>
<dbReference type="SMART" id="SM00479">
    <property type="entry name" value="EXOIII"/>
    <property type="match status" value="1"/>
</dbReference>
<evidence type="ECO:0000313" key="3">
    <source>
        <dbReference type="Proteomes" id="UP000008234"/>
    </source>
</evidence>
<accession>D3R031</accession>
<protein>
    <submittedName>
        <fullName evidence="2">Exonuclease</fullName>
    </submittedName>
</protein>
<feature type="domain" description="Exonuclease" evidence="1">
    <location>
        <begin position="2"/>
        <end position="220"/>
    </location>
</feature>
<dbReference type="OrthoDB" id="159416at2"/>
<evidence type="ECO:0000313" key="2">
    <source>
        <dbReference type="EMBL" id="ADC91696.1"/>
    </source>
</evidence>
<dbReference type="Gene3D" id="3.30.420.10">
    <property type="entry name" value="Ribonuclease H-like superfamily/Ribonuclease H"/>
    <property type="match status" value="1"/>
</dbReference>
<evidence type="ECO:0000259" key="1">
    <source>
        <dbReference type="SMART" id="SM00479"/>
    </source>
</evidence>
<name>D3R031_MAGIU</name>
<dbReference type="Pfam" id="PF00929">
    <property type="entry name" value="RNase_T"/>
    <property type="match status" value="1"/>
</dbReference>
<dbReference type="GO" id="GO:0003676">
    <property type="term" value="F:nucleic acid binding"/>
    <property type="evidence" value="ECO:0007669"/>
    <property type="project" value="InterPro"/>
</dbReference>
<dbReference type="HOGENOM" id="CLU_037266_3_0_9"/>
<dbReference type="EMBL" id="CP001850">
    <property type="protein sequence ID" value="ADC91696.1"/>
    <property type="molecule type" value="Genomic_DNA"/>
</dbReference>
<dbReference type="Proteomes" id="UP000008234">
    <property type="component" value="Chromosome"/>
</dbReference>
<sequence>MKFAVLDLEWNSAPPGGKPRQRGGKKLVFEIMEIGALMLDDRGTVLGSFHRRIRAEVYRKINPYIAKVTKVKNADLRCGEPFVTVYADFRAWLTEMANASGGAEVSAAGGEEVPKSMPSAAGGGELGRSEAIVLCAWGCNDMQNLKANCDFFGCRPKLNFPSLDIQYVYGLAVEKKVGQRKLEEAVERLTADFAGTWHEALSDAAAAAMILRDLLAHGVNPTILQRYFVKSPDVPHKTAHITADSRKALTTALATNEYRCPICGGPMSKPAKVRKKAGDMMWSLQCLQHGEYAVHAHITAGKPMPGNFSAKLMWRRIPPQLPDFYLKQIQPKVNE</sequence>
<dbReference type="RefSeq" id="WP_012994082.1">
    <property type="nucleotide sequence ID" value="NC_013895.2"/>
</dbReference>
<organism evidence="2 3">
    <name type="scientific">Mageeibacillus indolicus (strain UPII9-5)</name>
    <name type="common">Clostridiales genomosp. BVAB3 (strain UPII9-5)</name>
    <dbReference type="NCBI Taxonomy" id="699246"/>
    <lineage>
        <taxon>Bacteria</taxon>
        <taxon>Bacillati</taxon>
        <taxon>Bacillota</taxon>
        <taxon>Clostridia</taxon>
        <taxon>Eubacteriales</taxon>
        <taxon>Oscillospiraceae</taxon>
        <taxon>Mageeibacillus</taxon>
    </lineage>
</organism>
<dbReference type="AlphaFoldDB" id="D3R031"/>
<dbReference type="SUPFAM" id="SSF53098">
    <property type="entry name" value="Ribonuclease H-like"/>
    <property type="match status" value="1"/>
</dbReference>
<keyword evidence="2" id="KW-0540">Nuclease</keyword>
<dbReference type="eggNOG" id="COG0847">
    <property type="taxonomic scope" value="Bacteria"/>
</dbReference>
<gene>
    <name evidence="2" type="ordered locus">HMPREF0868_0197</name>
</gene>
<keyword evidence="3" id="KW-1185">Reference proteome</keyword>
<dbReference type="KEGG" id="clo:HMPREF0868_0197"/>
<dbReference type="InterPro" id="IPR012337">
    <property type="entry name" value="RNaseH-like_sf"/>
</dbReference>
<dbReference type="PANTHER" id="PTHR23044:SF61">
    <property type="entry name" value="3'-5' EXORIBONUCLEASE 1-RELATED"/>
    <property type="match status" value="1"/>
</dbReference>
<reference evidence="3" key="1">
    <citation type="submission" date="2009-12" db="EMBL/GenBank/DDBJ databases">
        <title>Sequence of Clostridiales genomosp. BVAB3 str. UPII9-5.</title>
        <authorList>
            <person name="Madupu R."/>
            <person name="Durkin A.S."/>
            <person name="Torralba M."/>
            <person name="Methe B."/>
            <person name="Sutton G.G."/>
            <person name="Strausberg R.L."/>
            <person name="Nelson K.E."/>
        </authorList>
    </citation>
    <scope>NUCLEOTIDE SEQUENCE [LARGE SCALE GENOMIC DNA]</scope>
    <source>
        <strain evidence="3">UPII9-5</strain>
    </source>
</reference>